<comment type="similarity">
    <text evidence="6">Belongs to the Nudix hydrolase family.</text>
</comment>
<dbReference type="SUPFAM" id="SSF58014">
    <property type="entry name" value="Coiled-coil domain of nucleotide exchange factor GrpE"/>
    <property type="match status" value="1"/>
</dbReference>
<evidence type="ECO:0000259" key="7">
    <source>
        <dbReference type="PROSITE" id="PS51462"/>
    </source>
</evidence>
<evidence type="ECO:0000256" key="4">
    <source>
        <dbReference type="HAMAP-Rule" id="MF_01151"/>
    </source>
</evidence>
<reference evidence="9" key="1">
    <citation type="submission" date="2017-09" db="EMBL/GenBank/DDBJ databases">
        <title>Depth-based differentiation of microbial function through sediment-hosted aquifers and enrichment of novel symbionts in the deep terrestrial subsurface.</title>
        <authorList>
            <person name="Probst A.J."/>
            <person name="Ladd B."/>
            <person name="Jarett J.K."/>
            <person name="Geller-Mcgrath D.E."/>
            <person name="Sieber C.M.K."/>
            <person name="Emerson J.B."/>
            <person name="Anantharaman K."/>
            <person name="Thomas B.C."/>
            <person name="Malmstrom R."/>
            <person name="Stieglmeier M."/>
            <person name="Klingl A."/>
            <person name="Woyke T."/>
            <person name="Ryan C.M."/>
            <person name="Banfield J.F."/>
        </authorList>
    </citation>
    <scope>NUCLEOTIDE SEQUENCE [LARGE SCALE GENOMIC DNA]</scope>
</reference>
<evidence type="ECO:0000256" key="3">
    <source>
        <dbReference type="ARBA" id="ARBA00023186"/>
    </source>
</evidence>
<dbReference type="AlphaFoldDB" id="A0A2M6WPZ8"/>
<protein>
    <recommendedName>
        <fullName evidence="4 5">Protein GrpE</fullName>
    </recommendedName>
    <alternativeName>
        <fullName evidence="4">HSP-70 cofactor</fullName>
    </alternativeName>
</protein>
<keyword evidence="2 6" id="KW-0378">Hydrolase</keyword>
<comment type="function">
    <text evidence="4 5">Participates actively in the response to hyperosmotic and heat shock by preventing the aggregation of stress-denatured proteins, in association with DnaK and GrpE. It is the nucleotide exchange factor for DnaK and may function as a thermosensor. Unfolded proteins bind initially to DnaJ; upon interaction with the DnaJ-bound protein, DnaK hydrolyzes its bound ATP, resulting in the formation of a stable complex. GrpE releases ADP from DnaK; ATP binding to DnaK triggers the release of the substrate protein, thus completing the reaction cycle. Several rounds of ATP-dependent interactions between DnaJ, DnaK and GrpE are required for fully efficient folding.</text>
</comment>
<dbReference type="PANTHER" id="PTHR21237:SF23">
    <property type="entry name" value="GRPE PROTEIN HOMOLOG, MITOCHONDRIAL"/>
    <property type="match status" value="1"/>
</dbReference>
<dbReference type="Gene3D" id="3.90.79.10">
    <property type="entry name" value="Nucleoside Triphosphate Pyrophosphohydrolase"/>
    <property type="match status" value="1"/>
</dbReference>
<dbReference type="SUPFAM" id="SSF51064">
    <property type="entry name" value="Head domain of nucleotide exchange factor GrpE"/>
    <property type="match status" value="1"/>
</dbReference>
<dbReference type="PANTHER" id="PTHR21237">
    <property type="entry name" value="GRPE PROTEIN"/>
    <property type="match status" value="1"/>
</dbReference>
<dbReference type="PRINTS" id="PR00773">
    <property type="entry name" value="GRPEPROTEIN"/>
</dbReference>
<dbReference type="Proteomes" id="UP000228964">
    <property type="component" value="Unassembled WGS sequence"/>
</dbReference>
<keyword evidence="4" id="KW-0963">Cytoplasm</keyword>
<evidence type="ECO:0000256" key="1">
    <source>
        <dbReference type="ARBA" id="ARBA00009054"/>
    </source>
</evidence>
<keyword evidence="4 5" id="KW-0346">Stress response</keyword>
<dbReference type="InterPro" id="IPR020084">
    <property type="entry name" value="NUDIX_hydrolase_CS"/>
</dbReference>
<evidence type="ECO:0000256" key="2">
    <source>
        <dbReference type="ARBA" id="ARBA00022801"/>
    </source>
</evidence>
<dbReference type="InterPro" id="IPR013805">
    <property type="entry name" value="GrpE_CC"/>
</dbReference>
<dbReference type="InterPro" id="IPR000086">
    <property type="entry name" value="NUDIX_hydrolase_dom"/>
</dbReference>
<organism evidence="8 9">
    <name type="scientific">Candidatus Falkowbacteria bacterium CG10_big_fil_rev_8_21_14_0_10_38_22</name>
    <dbReference type="NCBI Taxonomy" id="1974564"/>
    <lineage>
        <taxon>Bacteria</taxon>
        <taxon>Candidatus Falkowiibacteriota</taxon>
    </lineage>
</organism>
<comment type="caution">
    <text evidence="8">The sequence shown here is derived from an EMBL/GenBank/DDBJ whole genome shotgun (WGS) entry which is preliminary data.</text>
</comment>
<dbReference type="PROSITE" id="PS01071">
    <property type="entry name" value="GRPE"/>
    <property type="match status" value="1"/>
</dbReference>
<evidence type="ECO:0000256" key="5">
    <source>
        <dbReference type="RuleBase" id="RU000639"/>
    </source>
</evidence>
<dbReference type="GO" id="GO:0016787">
    <property type="term" value="F:hydrolase activity"/>
    <property type="evidence" value="ECO:0007669"/>
    <property type="project" value="UniProtKB-KW"/>
</dbReference>
<dbReference type="GO" id="GO:0006457">
    <property type="term" value="P:protein folding"/>
    <property type="evidence" value="ECO:0007669"/>
    <property type="project" value="InterPro"/>
</dbReference>
<dbReference type="PRINTS" id="PR00502">
    <property type="entry name" value="NUDIXFAMILY"/>
</dbReference>
<dbReference type="GO" id="GO:0000774">
    <property type="term" value="F:adenyl-nucleotide exchange factor activity"/>
    <property type="evidence" value="ECO:0007669"/>
    <property type="project" value="InterPro"/>
</dbReference>
<evidence type="ECO:0000313" key="8">
    <source>
        <dbReference type="EMBL" id="PIT94878.1"/>
    </source>
</evidence>
<name>A0A2M6WPZ8_9BACT</name>
<feature type="domain" description="Nudix hydrolase" evidence="7">
    <location>
        <begin position="12"/>
        <end position="141"/>
    </location>
</feature>
<dbReference type="InterPro" id="IPR000740">
    <property type="entry name" value="GrpE"/>
</dbReference>
<dbReference type="PROSITE" id="PS51462">
    <property type="entry name" value="NUDIX"/>
    <property type="match status" value="1"/>
</dbReference>
<evidence type="ECO:0000313" key="9">
    <source>
        <dbReference type="Proteomes" id="UP000228964"/>
    </source>
</evidence>
<dbReference type="HAMAP" id="MF_01151">
    <property type="entry name" value="GrpE"/>
    <property type="match status" value="1"/>
</dbReference>
<sequence>MMEEKKDNCKKYPEPTVGPIIYNEKGEILLIQCPRWGDYWHIPGGHIEIGETAEQALKREIMEETGLEIDNIEFIGWQDAIEPVGFYIKKHFIFLDYCARMSGGKITKSNEMEEYIWIQPAEALKTLKIDPATIKTINYYLEHIGDKANSIENKYKRALADYQNLLKQTTKEKLEFAKFANEDLLYQILPVYDNLKESLKHSDEVVDKNGWLDGIKYIIKQFSDVLNNLGVEEIKTIGKKFDHQQMEAVDSQETENKKEDGLVAREVKPGYKLNSKVIIPAKVVVYKINN</sequence>
<dbReference type="Gene3D" id="2.30.22.10">
    <property type="entry name" value="Head domain of nucleotide exchange factor GrpE"/>
    <property type="match status" value="1"/>
</dbReference>
<comment type="subunit">
    <text evidence="4">Homodimer.</text>
</comment>
<dbReference type="InterPro" id="IPR020476">
    <property type="entry name" value="Nudix_hydrolase"/>
</dbReference>
<comment type="similarity">
    <text evidence="1 4">Belongs to the GrpE family.</text>
</comment>
<dbReference type="InterPro" id="IPR009012">
    <property type="entry name" value="GrpE_head"/>
</dbReference>
<dbReference type="Pfam" id="PF00293">
    <property type="entry name" value="NUDIX"/>
    <property type="match status" value="1"/>
</dbReference>
<dbReference type="CDD" id="cd00446">
    <property type="entry name" value="GrpE"/>
    <property type="match status" value="1"/>
</dbReference>
<dbReference type="GO" id="GO:0051082">
    <property type="term" value="F:unfolded protein binding"/>
    <property type="evidence" value="ECO:0007669"/>
    <property type="project" value="TreeGrafter"/>
</dbReference>
<dbReference type="PROSITE" id="PS00893">
    <property type="entry name" value="NUDIX_BOX"/>
    <property type="match status" value="1"/>
</dbReference>
<dbReference type="InterPro" id="IPR015797">
    <property type="entry name" value="NUDIX_hydrolase-like_dom_sf"/>
</dbReference>
<evidence type="ECO:0000256" key="6">
    <source>
        <dbReference type="RuleBase" id="RU003476"/>
    </source>
</evidence>
<dbReference type="SUPFAM" id="SSF55811">
    <property type="entry name" value="Nudix"/>
    <property type="match status" value="1"/>
</dbReference>
<accession>A0A2M6WPZ8</accession>
<dbReference type="GO" id="GO:0051087">
    <property type="term" value="F:protein-folding chaperone binding"/>
    <property type="evidence" value="ECO:0007669"/>
    <property type="project" value="InterPro"/>
</dbReference>
<keyword evidence="3 4" id="KW-0143">Chaperone</keyword>
<dbReference type="GO" id="GO:0005737">
    <property type="term" value="C:cytoplasm"/>
    <property type="evidence" value="ECO:0007669"/>
    <property type="project" value="UniProtKB-SubCell"/>
</dbReference>
<dbReference type="GO" id="GO:0042803">
    <property type="term" value="F:protein homodimerization activity"/>
    <property type="evidence" value="ECO:0007669"/>
    <property type="project" value="InterPro"/>
</dbReference>
<gene>
    <name evidence="4 8" type="primary">grpE</name>
    <name evidence="8" type="ORF">COT96_02485</name>
</gene>
<comment type="subcellular location">
    <subcellularLocation>
        <location evidence="4">Cytoplasm</location>
    </subcellularLocation>
</comment>
<dbReference type="EMBL" id="PFAO01000061">
    <property type="protein sequence ID" value="PIT94878.1"/>
    <property type="molecule type" value="Genomic_DNA"/>
</dbReference>
<dbReference type="Pfam" id="PF01025">
    <property type="entry name" value="GrpE"/>
    <property type="match status" value="1"/>
</dbReference>
<proteinExistence type="inferred from homology"/>
<dbReference type="Gene3D" id="3.90.20.20">
    <property type="match status" value="1"/>
</dbReference>